<protein>
    <submittedName>
        <fullName evidence="3">Uncharacterized protein</fullName>
    </submittedName>
</protein>
<feature type="coiled-coil region" evidence="1">
    <location>
        <begin position="668"/>
        <end position="695"/>
    </location>
</feature>
<feature type="compositionally biased region" description="Low complexity" evidence="2">
    <location>
        <begin position="204"/>
        <end position="223"/>
    </location>
</feature>
<feature type="compositionally biased region" description="Polar residues" evidence="2">
    <location>
        <begin position="224"/>
        <end position="233"/>
    </location>
</feature>
<dbReference type="PANTHER" id="PTHR33026:SF7">
    <property type="entry name" value="OS03G0100275 PROTEIN"/>
    <property type="match status" value="1"/>
</dbReference>
<keyword evidence="1" id="KW-0175">Coiled coil</keyword>
<feature type="compositionally biased region" description="Low complexity" evidence="2">
    <location>
        <begin position="341"/>
        <end position="351"/>
    </location>
</feature>
<evidence type="ECO:0000256" key="1">
    <source>
        <dbReference type="SAM" id="Coils"/>
    </source>
</evidence>
<organism evidence="3 4">
    <name type="scientific">Lolium multiflorum</name>
    <name type="common">Italian ryegrass</name>
    <name type="synonym">Lolium perenne subsp. multiflorum</name>
    <dbReference type="NCBI Taxonomy" id="4521"/>
    <lineage>
        <taxon>Eukaryota</taxon>
        <taxon>Viridiplantae</taxon>
        <taxon>Streptophyta</taxon>
        <taxon>Embryophyta</taxon>
        <taxon>Tracheophyta</taxon>
        <taxon>Spermatophyta</taxon>
        <taxon>Magnoliopsida</taxon>
        <taxon>Liliopsida</taxon>
        <taxon>Poales</taxon>
        <taxon>Poaceae</taxon>
        <taxon>BOP clade</taxon>
        <taxon>Pooideae</taxon>
        <taxon>Poodae</taxon>
        <taxon>Poeae</taxon>
        <taxon>Poeae Chloroplast Group 2 (Poeae type)</taxon>
        <taxon>Loliodinae</taxon>
        <taxon>Loliinae</taxon>
        <taxon>Lolium</taxon>
    </lineage>
</organism>
<feature type="coiled-coil region" evidence="1">
    <location>
        <begin position="375"/>
        <end position="433"/>
    </location>
</feature>
<comment type="caution">
    <text evidence="3">The sequence shown here is derived from an EMBL/GenBank/DDBJ whole genome shotgun (WGS) entry which is preliminary data.</text>
</comment>
<keyword evidence="4" id="KW-1185">Reference proteome</keyword>
<name>A0AAD8RYG4_LOLMU</name>
<sequence length="905" mass="101498">RIFCLRRNGSHNVAYNIGGVVICVRSDVEYFDVKFPDSVQGWSKRWLYVHEESSDSVEYNIAPFDGGAKILRRRSWDAEATEEEKSATEALMTCIHELQNTRGKELSGIQITAYFLRIRVQPLQARKNPLWMYAGEEDVDRLSKDLPVKDLEKLIRRISSLSKKDTIPSSCRIKPNSGTNALPKVEKSKNVCCHWMTYRQSEVAASQKSAASSKKKPSLATASTRSLPSAVSTRNKRRRDEGADSGTSKASTPPTEEVGPSEKKTTFNPYEDALVSSGDEDEDQPIDATARTSTSRTLVVSEAQPDGDETSPPQQNIEHPTPPASPRAPPKRARVESAKEPTLLLGSSTTPPLDDPLMKQFIHLGTQFVGYRDHAKKSEENLVEANKRADSLARKLEQSEKARKKAEADAAAVEDLRQRLHDAETSLSDNMDEQAAREKEILSRVQSQSRRFVRKTHQDFDLECPEGDQLLDELSLLEFHGEEAREGLAEARAGLSRLFPYFFPKKEEPKIFTTLAKCFNSQEDLGLKLRQEGLKIGVEGTIALVDSQQDVDWAKVGDIKEMETKKWQSLIKAAKPNSKPILAFLGCKPTPAPSSSKPELIFDNYTSTPRPSDVFPASSYSKKTPVDNEFVEDSSSKGSAQDLEELRQQLQYMKKQTLIIMDQSRKSSEKEKVALQQAQEAIAAKEAAVSEAAKATTRENFMLELMTEASLDMTGSFLDTAAEDQRVDTRTNLLVNLSLDHGSLFWATPERTRQIVRFQDHACQVREFLDFCTRTLSLVYSTMFPRNKIPDTLPALMEKFRDAPRIHNFVRAQLSAGARFAMIMIQICYPKLDLTKIVTKCLAKQSKRKRNIDKINDTVTPVAEEMMDELLRMDSEFFVKGSYAEHTTGATNNKGVTIDDILCSN</sequence>
<reference evidence="3" key="1">
    <citation type="submission" date="2023-07" db="EMBL/GenBank/DDBJ databases">
        <title>A chromosome-level genome assembly of Lolium multiflorum.</title>
        <authorList>
            <person name="Chen Y."/>
            <person name="Copetti D."/>
            <person name="Kolliker R."/>
            <person name="Studer B."/>
        </authorList>
    </citation>
    <scope>NUCLEOTIDE SEQUENCE</scope>
    <source>
        <strain evidence="3">02402/16</strain>
        <tissue evidence="3">Leaf</tissue>
    </source>
</reference>
<evidence type="ECO:0000313" key="4">
    <source>
        <dbReference type="Proteomes" id="UP001231189"/>
    </source>
</evidence>
<evidence type="ECO:0000256" key="2">
    <source>
        <dbReference type="SAM" id="MobiDB-lite"/>
    </source>
</evidence>
<dbReference type="AlphaFoldDB" id="A0AAD8RYG4"/>
<gene>
    <name evidence="3" type="ORF">QYE76_006576</name>
</gene>
<evidence type="ECO:0000313" key="3">
    <source>
        <dbReference type="EMBL" id="KAK1632261.1"/>
    </source>
</evidence>
<feature type="non-terminal residue" evidence="3">
    <location>
        <position position="905"/>
    </location>
</feature>
<dbReference type="PANTHER" id="PTHR33026">
    <property type="entry name" value="OS06G0360600 PROTEIN"/>
    <property type="match status" value="1"/>
</dbReference>
<dbReference type="EMBL" id="JAUUTY010000005">
    <property type="protein sequence ID" value="KAK1632261.1"/>
    <property type="molecule type" value="Genomic_DNA"/>
</dbReference>
<dbReference type="Proteomes" id="UP001231189">
    <property type="component" value="Unassembled WGS sequence"/>
</dbReference>
<feature type="compositionally biased region" description="Polar residues" evidence="2">
    <location>
        <begin position="245"/>
        <end position="254"/>
    </location>
</feature>
<accession>A0AAD8RYG4</accession>
<proteinExistence type="predicted"/>
<feature type="region of interest" description="Disordered" evidence="2">
    <location>
        <begin position="204"/>
        <end position="351"/>
    </location>
</feature>